<evidence type="ECO:0000256" key="12">
    <source>
        <dbReference type="SAM" id="MobiDB-lite"/>
    </source>
</evidence>
<feature type="repeat" description="Solcar" evidence="10">
    <location>
        <begin position="38"/>
        <end position="131"/>
    </location>
</feature>
<evidence type="ECO:0000313" key="13">
    <source>
        <dbReference type="EMBL" id="TRY72999.1"/>
    </source>
</evidence>
<dbReference type="SUPFAM" id="SSF103506">
    <property type="entry name" value="Mitochondrial carrier"/>
    <property type="match status" value="1"/>
</dbReference>
<keyword evidence="7" id="KW-1133">Transmembrane helix</keyword>
<evidence type="ECO:0000256" key="10">
    <source>
        <dbReference type="PROSITE-ProRule" id="PRU00282"/>
    </source>
</evidence>
<evidence type="ECO:0000256" key="11">
    <source>
        <dbReference type="RuleBase" id="RU000488"/>
    </source>
</evidence>
<evidence type="ECO:0000313" key="14">
    <source>
        <dbReference type="Proteomes" id="UP000318571"/>
    </source>
</evidence>
<dbReference type="OMA" id="FPFWKAV"/>
<feature type="region of interest" description="Disordered" evidence="12">
    <location>
        <begin position="1"/>
        <end position="20"/>
    </location>
</feature>
<evidence type="ECO:0000256" key="6">
    <source>
        <dbReference type="ARBA" id="ARBA00022792"/>
    </source>
</evidence>
<evidence type="ECO:0000256" key="5">
    <source>
        <dbReference type="ARBA" id="ARBA00022737"/>
    </source>
</evidence>
<evidence type="ECO:0000256" key="3">
    <source>
        <dbReference type="ARBA" id="ARBA00022448"/>
    </source>
</evidence>
<organism evidence="13 14">
    <name type="scientific">Tigriopus californicus</name>
    <name type="common">Marine copepod</name>
    <dbReference type="NCBI Taxonomy" id="6832"/>
    <lineage>
        <taxon>Eukaryota</taxon>
        <taxon>Metazoa</taxon>
        <taxon>Ecdysozoa</taxon>
        <taxon>Arthropoda</taxon>
        <taxon>Crustacea</taxon>
        <taxon>Multicrustacea</taxon>
        <taxon>Hexanauplia</taxon>
        <taxon>Copepoda</taxon>
        <taxon>Harpacticoida</taxon>
        <taxon>Harpacticidae</taxon>
        <taxon>Tigriopus</taxon>
    </lineage>
</organism>
<name>A0A553P5N8_TIGCA</name>
<dbReference type="Gene3D" id="1.50.40.10">
    <property type="entry name" value="Mitochondrial carrier domain"/>
    <property type="match status" value="1"/>
</dbReference>
<evidence type="ECO:0000256" key="1">
    <source>
        <dbReference type="ARBA" id="ARBA00004448"/>
    </source>
</evidence>
<evidence type="ECO:0000256" key="2">
    <source>
        <dbReference type="ARBA" id="ARBA00006375"/>
    </source>
</evidence>
<keyword evidence="14" id="KW-1185">Reference proteome</keyword>
<dbReference type="InterPro" id="IPR050391">
    <property type="entry name" value="Mito_Metabolite_Transporter"/>
</dbReference>
<evidence type="ECO:0000256" key="7">
    <source>
        <dbReference type="ARBA" id="ARBA00022989"/>
    </source>
</evidence>
<evidence type="ECO:0008006" key="15">
    <source>
        <dbReference type="Google" id="ProtNLM"/>
    </source>
</evidence>
<keyword evidence="8" id="KW-0496">Mitochondrion</keyword>
<gene>
    <name evidence="13" type="ORF">TCAL_01875</name>
</gene>
<proteinExistence type="inferred from homology"/>
<feature type="repeat" description="Solcar" evidence="10">
    <location>
        <begin position="241"/>
        <end position="332"/>
    </location>
</feature>
<keyword evidence="3 11" id="KW-0813">Transport</keyword>
<sequence length="338" mass="37399">MDSEAEPVKGQGSEKKPAKKLYAEEDISKLRVMKSENDTIAKKYAMSVAAAAVAEVVTYPLDLTKTRLQLQGEVASGEGNGSNYRGMIRTALGIAKEEGMLMLWRGMLPALYRHAIYTGTRMSAYEEIRNNLQKENKDGFPMWKKIIAGMGAGGFGQFVASPTDLIKTQIQMEGKRRLMGKAPRVDGMVDAFKKIVAQGGVVGLWRGCWPNVQRAALVNLGDLSTYDYVKTKILAFTTLKDDSLTHCLSSACAGLVGAIMGTPADVVKARIMNQPTDKFGKGLIYKNSMDCFLQTLKNEGFWGLYKGFIPCWLRMAPWSLTFWVSFEQIRKICGAKSW</sequence>
<evidence type="ECO:0000256" key="8">
    <source>
        <dbReference type="ARBA" id="ARBA00023128"/>
    </source>
</evidence>
<dbReference type="PANTHER" id="PTHR45618">
    <property type="entry name" value="MITOCHONDRIAL DICARBOXYLATE CARRIER-RELATED"/>
    <property type="match status" value="1"/>
</dbReference>
<feature type="repeat" description="Solcar" evidence="10">
    <location>
        <begin position="140"/>
        <end position="232"/>
    </location>
</feature>
<evidence type="ECO:0000256" key="9">
    <source>
        <dbReference type="ARBA" id="ARBA00023136"/>
    </source>
</evidence>
<keyword evidence="5" id="KW-0677">Repeat</keyword>
<accession>A0A553P5N8</accession>
<comment type="similarity">
    <text evidence="2 11">Belongs to the mitochondrial carrier (TC 2.A.29) family.</text>
</comment>
<dbReference type="Pfam" id="PF00153">
    <property type="entry name" value="Mito_carr"/>
    <property type="match status" value="3"/>
</dbReference>
<dbReference type="InterPro" id="IPR018108">
    <property type="entry name" value="MCP_transmembrane"/>
</dbReference>
<dbReference type="AlphaFoldDB" id="A0A553P5N8"/>
<keyword evidence="9 10" id="KW-0472">Membrane</keyword>
<dbReference type="OrthoDB" id="756301at2759"/>
<dbReference type="InterPro" id="IPR023395">
    <property type="entry name" value="MCP_dom_sf"/>
</dbReference>
<dbReference type="PROSITE" id="PS50920">
    <property type="entry name" value="SOLCAR"/>
    <property type="match status" value="3"/>
</dbReference>
<protein>
    <recommendedName>
        <fullName evidence="15">Mitochondrial uncoupling protein 4</fullName>
    </recommendedName>
</protein>
<comment type="caution">
    <text evidence="13">The sequence shown here is derived from an EMBL/GenBank/DDBJ whole genome shotgun (WGS) entry which is preliminary data.</text>
</comment>
<dbReference type="EMBL" id="VCGU01000007">
    <property type="protein sequence ID" value="TRY72999.1"/>
    <property type="molecule type" value="Genomic_DNA"/>
</dbReference>
<keyword evidence="4 10" id="KW-0812">Transmembrane</keyword>
<dbReference type="GO" id="GO:0005743">
    <property type="term" value="C:mitochondrial inner membrane"/>
    <property type="evidence" value="ECO:0007669"/>
    <property type="project" value="UniProtKB-SubCell"/>
</dbReference>
<dbReference type="STRING" id="6832.A0A553P5N8"/>
<dbReference type="Proteomes" id="UP000318571">
    <property type="component" value="Chromosome 3"/>
</dbReference>
<keyword evidence="6" id="KW-0999">Mitochondrion inner membrane</keyword>
<evidence type="ECO:0000256" key="4">
    <source>
        <dbReference type="ARBA" id="ARBA00022692"/>
    </source>
</evidence>
<comment type="subcellular location">
    <subcellularLocation>
        <location evidence="1">Mitochondrion inner membrane</location>
        <topology evidence="1">Multi-pass membrane protein</topology>
    </subcellularLocation>
</comment>
<dbReference type="FunFam" id="1.50.40.10:FF:000062">
    <property type="entry name" value="mitochondrial uncoupling protein 3"/>
    <property type="match status" value="1"/>
</dbReference>
<reference evidence="13 14" key="1">
    <citation type="journal article" date="2018" name="Nat. Ecol. Evol.">
        <title>Genomic signatures of mitonuclear coevolution across populations of Tigriopus californicus.</title>
        <authorList>
            <person name="Barreto F.S."/>
            <person name="Watson E.T."/>
            <person name="Lima T.G."/>
            <person name="Willett C.S."/>
            <person name="Edmands S."/>
            <person name="Li W."/>
            <person name="Burton R.S."/>
        </authorList>
    </citation>
    <scope>NUCLEOTIDE SEQUENCE [LARGE SCALE GENOMIC DNA]</scope>
    <source>
        <strain evidence="13 14">San Diego</strain>
    </source>
</reference>